<dbReference type="NCBIfam" id="TIGR01646">
    <property type="entry name" value="vgr_GE"/>
    <property type="match status" value="1"/>
</dbReference>
<dbReference type="EMBL" id="QKTW01000013">
    <property type="protein sequence ID" value="PZF73389.1"/>
    <property type="molecule type" value="Genomic_DNA"/>
</dbReference>
<protein>
    <submittedName>
        <fullName evidence="2">Rhs element Vgr protein</fullName>
    </submittedName>
</protein>
<proteinExistence type="predicted"/>
<evidence type="ECO:0000259" key="1">
    <source>
        <dbReference type="Pfam" id="PF04717"/>
    </source>
</evidence>
<dbReference type="Proteomes" id="UP000248745">
    <property type="component" value="Unassembled WGS sequence"/>
</dbReference>
<dbReference type="AlphaFoldDB" id="A0A2W2BB36"/>
<sequence length="543" mass="58946">MLDSLPPGTAPATDVVSAKVFINETELSGEVLVAEISVSKQFNKIASAQVVFMDGSAADRDFPLSDDDTYKPGNLIRIQLGYHGDVTTVFEGVIVKHAIKIKPNGASRLIIDAKDKAIALTGARKSAYYTDKTDSDVITQLAGALTPDVESTTMSHKQLIQYDVTDWDFLVTRAEANSMLVLTDDGKLIVKKPDTSSTAVLVATYGDNIWDFDAEMDARRQVVSVMSTSWDYTQQQIEQSDKGQANFTETGNLSSDDLASVLGAEVNLIHPGHLTQEQLQNWSDAYAMRNHLSKAVGRMRVNGNSDVKPGTMVTLAGVGDRFNGAVFVTGVLHHFDGSWYSNIQFGWNEELFVKKEDVMNKPASGLLPGIYGLQIGVVLDLDDPEGQYRVKLTVPTITSGNDGFWARVATLDAGASRGVYFRPQIGDEVIVGFLNDDPNEPIILGYLHSKDNKASPLPEQEGQLQYGFVTQEGLKLVFDDTNKRLSMTVPTASGEKSIVINNDSGAFEMKDENQNTITMDASGITIQAGAGNVTIKGVTVMIN</sequence>
<dbReference type="OrthoDB" id="1907165at2"/>
<dbReference type="RefSeq" id="WP_110998452.1">
    <property type="nucleotide sequence ID" value="NZ_QKTW01000013.1"/>
</dbReference>
<reference evidence="2 3" key="1">
    <citation type="submission" date="2018-06" db="EMBL/GenBank/DDBJ databases">
        <title>Mucibacter soli gen. nov., sp. nov., a new member of the family Chitinophagaceae producing mucin.</title>
        <authorList>
            <person name="Kim M.-K."/>
            <person name="Park S."/>
            <person name="Kim T.-S."/>
            <person name="Joung Y."/>
            <person name="Han J.-H."/>
            <person name="Kim S.B."/>
        </authorList>
    </citation>
    <scope>NUCLEOTIDE SEQUENCE [LARGE SCALE GENOMIC DNA]</scope>
    <source>
        <strain evidence="2 3">R1-15</strain>
    </source>
</reference>
<accession>A0A2W2BB36</accession>
<dbReference type="InterPro" id="IPR037026">
    <property type="entry name" value="Vgr_OB-fold_dom_sf"/>
</dbReference>
<comment type="caution">
    <text evidence="2">The sequence shown here is derived from an EMBL/GenBank/DDBJ whole genome shotgun (WGS) entry which is preliminary data.</text>
</comment>
<dbReference type="InterPro" id="IPR006533">
    <property type="entry name" value="T6SS_Vgr_RhsGE"/>
</dbReference>
<organism evidence="2 3">
    <name type="scientific">Taibaiella soli</name>
    <dbReference type="NCBI Taxonomy" id="1649169"/>
    <lineage>
        <taxon>Bacteria</taxon>
        <taxon>Pseudomonadati</taxon>
        <taxon>Bacteroidota</taxon>
        <taxon>Chitinophagia</taxon>
        <taxon>Chitinophagales</taxon>
        <taxon>Chitinophagaceae</taxon>
        <taxon>Taibaiella</taxon>
    </lineage>
</organism>
<dbReference type="InterPro" id="IPR006531">
    <property type="entry name" value="Gp5/Vgr_OB"/>
</dbReference>
<dbReference type="SUPFAM" id="SSF69255">
    <property type="entry name" value="gp5 N-terminal domain-like"/>
    <property type="match status" value="1"/>
</dbReference>
<evidence type="ECO:0000313" key="2">
    <source>
        <dbReference type="EMBL" id="PZF73389.1"/>
    </source>
</evidence>
<feature type="domain" description="Gp5/Type VI secretion system Vgr protein OB-fold" evidence="1">
    <location>
        <begin position="374"/>
        <end position="448"/>
    </location>
</feature>
<dbReference type="SUPFAM" id="SSF69279">
    <property type="entry name" value="Phage tail proteins"/>
    <property type="match status" value="1"/>
</dbReference>
<dbReference type="Pfam" id="PF04717">
    <property type="entry name" value="Phage_base_V"/>
    <property type="match status" value="1"/>
</dbReference>
<keyword evidence="3" id="KW-1185">Reference proteome</keyword>
<dbReference type="Gene3D" id="2.40.50.230">
    <property type="entry name" value="Gp5 N-terminal domain"/>
    <property type="match status" value="1"/>
</dbReference>
<evidence type="ECO:0000313" key="3">
    <source>
        <dbReference type="Proteomes" id="UP000248745"/>
    </source>
</evidence>
<gene>
    <name evidence="2" type="ORF">DN068_08335</name>
</gene>
<name>A0A2W2BB36_9BACT</name>